<feature type="transmembrane region" description="Helical" evidence="1">
    <location>
        <begin position="201"/>
        <end position="221"/>
    </location>
</feature>
<feature type="transmembrane region" description="Helical" evidence="1">
    <location>
        <begin position="67"/>
        <end position="90"/>
    </location>
</feature>
<comment type="caution">
    <text evidence="2">The sequence shown here is derived from an EMBL/GenBank/DDBJ whole genome shotgun (WGS) entry which is preliminary data.</text>
</comment>
<feature type="transmembrane region" description="Helical" evidence="1">
    <location>
        <begin position="413"/>
        <end position="436"/>
    </location>
</feature>
<evidence type="ECO:0000313" key="2">
    <source>
        <dbReference type="EMBL" id="KYG77962.1"/>
    </source>
</evidence>
<feature type="transmembrane region" description="Helical" evidence="1">
    <location>
        <begin position="141"/>
        <end position="160"/>
    </location>
</feature>
<feature type="transmembrane region" description="Helical" evidence="1">
    <location>
        <begin position="111"/>
        <end position="129"/>
    </location>
</feature>
<name>A0A150XGX7_9BACT</name>
<protein>
    <submittedName>
        <fullName evidence="2">Uncharacterized protein</fullName>
    </submittedName>
</protein>
<dbReference type="RefSeq" id="WP_068216874.1">
    <property type="nucleotide sequence ID" value="NZ_LRPC01000001.1"/>
</dbReference>
<feature type="transmembrane region" description="Helical" evidence="1">
    <location>
        <begin position="353"/>
        <end position="373"/>
    </location>
</feature>
<evidence type="ECO:0000256" key="1">
    <source>
        <dbReference type="SAM" id="Phobius"/>
    </source>
</evidence>
<feature type="transmembrane region" description="Helical" evidence="1">
    <location>
        <begin position="303"/>
        <end position="321"/>
    </location>
</feature>
<feature type="transmembrane region" description="Helical" evidence="1">
    <location>
        <begin position="379"/>
        <end position="401"/>
    </location>
</feature>
<keyword evidence="1" id="KW-0812">Transmembrane</keyword>
<feature type="transmembrane region" description="Helical" evidence="1">
    <location>
        <begin position="172"/>
        <end position="189"/>
    </location>
</feature>
<dbReference type="EMBL" id="LRPC01000001">
    <property type="protein sequence ID" value="KYG77962.1"/>
    <property type="molecule type" value="Genomic_DNA"/>
</dbReference>
<feature type="transmembrane region" description="Helical" evidence="1">
    <location>
        <begin position="23"/>
        <end position="47"/>
    </location>
</feature>
<proteinExistence type="predicted"/>
<keyword evidence="1" id="KW-0472">Membrane</keyword>
<dbReference type="OrthoDB" id="1014144at2"/>
<accession>A0A150XGX7</accession>
<reference evidence="2 3" key="1">
    <citation type="submission" date="2016-01" db="EMBL/GenBank/DDBJ databases">
        <title>Genome sequencing of Roseivirga spongicola UST030701-084.</title>
        <authorList>
            <person name="Selvaratnam C."/>
            <person name="Thevarajoo S."/>
            <person name="Goh K.M."/>
            <person name="Ee R."/>
            <person name="Chan K.-G."/>
            <person name="Chong C.S."/>
        </authorList>
    </citation>
    <scope>NUCLEOTIDE SEQUENCE [LARGE SCALE GENOMIC DNA]</scope>
    <source>
        <strain evidence="2 3">UST030701-084</strain>
    </source>
</reference>
<dbReference type="Pfam" id="PF18940">
    <property type="entry name" value="DUF5687"/>
    <property type="match status" value="1"/>
</dbReference>
<dbReference type="AlphaFoldDB" id="A0A150XGX7"/>
<organism evidence="2 3">
    <name type="scientific">Roseivirga spongicola</name>
    <dbReference type="NCBI Taxonomy" id="333140"/>
    <lineage>
        <taxon>Bacteria</taxon>
        <taxon>Pseudomonadati</taxon>
        <taxon>Bacteroidota</taxon>
        <taxon>Cytophagia</taxon>
        <taxon>Cytophagales</taxon>
        <taxon>Roseivirgaceae</taxon>
        <taxon>Roseivirga</taxon>
    </lineage>
</organism>
<evidence type="ECO:0000313" key="3">
    <source>
        <dbReference type="Proteomes" id="UP000075606"/>
    </source>
</evidence>
<keyword evidence="1" id="KW-1133">Transmembrane helix</keyword>
<dbReference type="Proteomes" id="UP000075606">
    <property type="component" value="Unassembled WGS sequence"/>
</dbReference>
<feature type="transmembrane region" description="Helical" evidence="1">
    <location>
        <begin position="280"/>
        <end position="297"/>
    </location>
</feature>
<keyword evidence="3" id="KW-1185">Reference proteome</keyword>
<sequence>MIRTLISHSFKQQFRSPVWAKNLVANVFLGFAGVVLSIYVLVLGIFLSEILDSLAPDKEPIQLLNGLIIYYFAVEFFMRFFLQNVPVLAIEPYLHLPMPKRKIVHFMLRKSQVSVFNLISILLFTPFAFREVLTTHGATATLGWLVMIFGLAFTIHFLTILFKKKLNEQPNLVLIIAGLFSVVGGLDYYGFLSLSTISSDLFGSIIEQPAFALIPVVLWFVSYRANYSFLVNNTYPEEISTKKKKSKISGDFAFLKRFGRIGEMIALELKLIIRHKRPRSALMISGFLLLYGLIFYPEEQYQQMNWIFLFVGIFITGTFFLQYGQFLLSWESGYFDFVLTRKVKFRQYFESKYYLFLATSTISFVLSLAYGYFGAQIIFINLAAYLFNIGVNVFFVMRIALFNPKKIDLSKRAAFNYEGVGAAQFLIALPVMFLPYVIYAPFLILGIGEYGLLLLGVLGLIGFLLRDKWLDFITKNFIKNRHKIAAGFRAQ</sequence>
<gene>
    <name evidence="2" type="ORF">AWW68_04120</name>
</gene>
<feature type="transmembrane region" description="Helical" evidence="1">
    <location>
        <begin position="442"/>
        <end position="465"/>
    </location>
</feature>
<dbReference type="InterPro" id="IPR043742">
    <property type="entry name" value="DUF5687"/>
</dbReference>
<dbReference type="STRING" id="333140.AWW68_04120"/>